<proteinExistence type="predicted"/>
<dbReference type="PANTHER" id="PTHR19308">
    <property type="entry name" value="PHOSPHATIDYLCHOLINE TRANSFER PROTEIN"/>
    <property type="match status" value="1"/>
</dbReference>
<sequence>MLSFQKYLLFVFIAINSFGYSQENWELIQDKDEIFIYTRNEENTSFKAFKAQLEMNTSIHRFVYEIQNLEGFKDWGYKIKEVNLLERQGDTVQIYYAESKAPFPFKNRDGIYKNTFRWNSELEILSIPIAVLHEYLPEKENNVRVKGIGYWEVTKLAENKLQVIFQMSIDPGGGIPAWLSNIFITDSPYSTLINLKKLVEKPIEKDLHFNFLN</sequence>
<dbReference type="InterPro" id="IPR028347">
    <property type="entry name" value="START_dom_prot"/>
</dbReference>
<gene>
    <name evidence="1" type="ORF">RM519_01400</name>
</gene>
<dbReference type="Gene3D" id="3.30.530.20">
    <property type="match status" value="1"/>
</dbReference>
<dbReference type="PIRSF" id="PIRSF039033">
    <property type="entry name" value="START_dom"/>
    <property type="match status" value="1"/>
</dbReference>
<accession>A0ABU2Y133</accession>
<organism evidence="1 2">
    <name type="scientific">Urechidicola vernalis</name>
    <dbReference type="NCBI Taxonomy" id="3075600"/>
    <lineage>
        <taxon>Bacteria</taxon>
        <taxon>Pseudomonadati</taxon>
        <taxon>Bacteroidota</taxon>
        <taxon>Flavobacteriia</taxon>
        <taxon>Flavobacteriales</taxon>
        <taxon>Flavobacteriaceae</taxon>
        <taxon>Urechidicola</taxon>
    </lineage>
</organism>
<reference evidence="1 2" key="1">
    <citation type="submission" date="2023-09" db="EMBL/GenBank/DDBJ databases">
        <authorList>
            <person name="Rey-Velasco X."/>
        </authorList>
    </citation>
    <scope>NUCLEOTIDE SEQUENCE [LARGE SCALE GENOMIC DNA]</scope>
    <source>
        <strain evidence="1 2">P050</strain>
    </source>
</reference>
<protein>
    <recommendedName>
        <fullName evidence="3">START domain-containing protein</fullName>
    </recommendedName>
</protein>
<name>A0ABU2Y133_9FLAO</name>
<comment type="caution">
    <text evidence="1">The sequence shown here is derived from an EMBL/GenBank/DDBJ whole genome shotgun (WGS) entry which is preliminary data.</text>
</comment>
<dbReference type="PANTHER" id="PTHR19308:SF14">
    <property type="entry name" value="START DOMAIN-CONTAINING PROTEIN"/>
    <property type="match status" value="1"/>
</dbReference>
<keyword evidence="2" id="KW-1185">Reference proteome</keyword>
<evidence type="ECO:0000313" key="2">
    <source>
        <dbReference type="Proteomes" id="UP001252186"/>
    </source>
</evidence>
<dbReference type="RefSeq" id="WP_311591700.1">
    <property type="nucleotide sequence ID" value="NZ_JAVRHV010000001.1"/>
</dbReference>
<evidence type="ECO:0008006" key="3">
    <source>
        <dbReference type="Google" id="ProtNLM"/>
    </source>
</evidence>
<dbReference type="InterPro" id="IPR051213">
    <property type="entry name" value="START_lipid_transfer"/>
</dbReference>
<evidence type="ECO:0000313" key="1">
    <source>
        <dbReference type="EMBL" id="MDT0551888.1"/>
    </source>
</evidence>
<dbReference type="Proteomes" id="UP001252186">
    <property type="component" value="Unassembled WGS sequence"/>
</dbReference>
<dbReference type="SUPFAM" id="SSF55961">
    <property type="entry name" value="Bet v1-like"/>
    <property type="match status" value="1"/>
</dbReference>
<dbReference type="InterPro" id="IPR023393">
    <property type="entry name" value="START-like_dom_sf"/>
</dbReference>
<dbReference type="EMBL" id="JAVRHV010000001">
    <property type="protein sequence ID" value="MDT0551888.1"/>
    <property type="molecule type" value="Genomic_DNA"/>
</dbReference>